<evidence type="ECO:0000313" key="2">
    <source>
        <dbReference type="Proteomes" id="UP000033647"/>
    </source>
</evidence>
<keyword evidence="2" id="KW-1185">Reference proteome</keyword>
<dbReference type="Proteomes" id="UP000033647">
    <property type="component" value="Unassembled WGS sequence"/>
</dbReference>
<dbReference type="AlphaFoldDB" id="A0A0F4G892"/>
<gene>
    <name evidence="1" type="ORF">TI39_contig4296g00013</name>
</gene>
<dbReference type="OrthoDB" id="3640584at2759"/>
<accession>A0A0F4G892</accession>
<reference evidence="1 2" key="1">
    <citation type="submission" date="2015-03" db="EMBL/GenBank/DDBJ databases">
        <title>RNA-seq based gene annotation and comparative genomics of four Zymoseptoria species reveal species-specific pathogenicity related genes and transposable element activity.</title>
        <authorList>
            <person name="Grandaubert J."/>
            <person name="Bhattacharyya A."/>
            <person name="Stukenbrock E.H."/>
        </authorList>
    </citation>
    <scope>NUCLEOTIDE SEQUENCE [LARGE SCALE GENOMIC DNA]</scope>
    <source>
        <strain evidence="1 2">Zb18110</strain>
    </source>
</reference>
<protein>
    <submittedName>
        <fullName evidence="1">Uncharacterized protein</fullName>
    </submittedName>
</protein>
<proteinExistence type="predicted"/>
<comment type="caution">
    <text evidence="1">The sequence shown here is derived from an EMBL/GenBank/DDBJ whole genome shotgun (WGS) entry which is preliminary data.</text>
</comment>
<sequence>MASRTNWKSYDRCTKAELAEIALNRGITVTSLSVPPEKYLRKSDYLAALEPEHDGPAFPFMDLSPELRTRVYEEVLILNDSFTCFPQILATSKEVNAEASNILYGDNLIDIRILVDGVYVHGKKVGEVHEEVRKSGRRRRNVMVVRTRWPRWLRQVQFLRFSLQHECGDSRGWRLFQGLQRLRFNIGHLDSILHSLCSFLASGHNLRSLQIDITGDNTAGVLPVVPHLFQSIHLLGRLKEVKFQGDIAGFAPKPPGTKNVDDALASAWAKLAALAGPSIALPPVYWPHWGGSLQDKAKACLQTSNRLSGDAKLKHMRKSVLDLALVARQIAVYLNRNVMQQYSGVADDTYKTYSAILTNFIRSCIELEAAEYQAARDELERGPDLAS</sequence>
<organism evidence="1 2">
    <name type="scientific">Zymoseptoria brevis</name>
    <dbReference type="NCBI Taxonomy" id="1047168"/>
    <lineage>
        <taxon>Eukaryota</taxon>
        <taxon>Fungi</taxon>
        <taxon>Dikarya</taxon>
        <taxon>Ascomycota</taxon>
        <taxon>Pezizomycotina</taxon>
        <taxon>Dothideomycetes</taxon>
        <taxon>Dothideomycetidae</taxon>
        <taxon>Mycosphaerellales</taxon>
        <taxon>Mycosphaerellaceae</taxon>
        <taxon>Zymoseptoria</taxon>
    </lineage>
</organism>
<evidence type="ECO:0000313" key="1">
    <source>
        <dbReference type="EMBL" id="KJX93544.1"/>
    </source>
</evidence>
<name>A0A0F4G892_9PEZI</name>
<dbReference type="EMBL" id="LAFY01004255">
    <property type="protein sequence ID" value="KJX93544.1"/>
    <property type="molecule type" value="Genomic_DNA"/>
</dbReference>